<evidence type="ECO:0008006" key="3">
    <source>
        <dbReference type="Google" id="ProtNLM"/>
    </source>
</evidence>
<evidence type="ECO:0000313" key="2">
    <source>
        <dbReference type="Proteomes" id="UP000327167"/>
    </source>
</evidence>
<reference evidence="1 2" key="1">
    <citation type="submission" date="2019-09" db="EMBL/GenBank/DDBJ databases">
        <authorList>
            <person name="Chandra G."/>
            <person name="Truman W A."/>
        </authorList>
    </citation>
    <scope>NUCLEOTIDE SEQUENCE [LARGE SCALE GENOMIC DNA]</scope>
    <source>
        <strain evidence="1">PS655</strain>
    </source>
</reference>
<dbReference type="EMBL" id="CABVHJ010000003">
    <property type="protein sequence ID" value="VVM59253.1"/>
    <property type="molecule type" value="Genomic_DNA"/>
</dbReference>
<protein>
    <recommendedName>
        <fullName evidence="3">Ig-like domain repeat protein</fullName>
    </recommendedName>
</protein>
<dbReference type="RefSeq" id="WP_150649703.1">
    <property type="nucleotide sequence ID" value="NZ_CABVHJ010000003.1"/>
</dbReference>
<proteinExistence type="predicted"/>
<dbReference type="AlphaFoldDB" id="A0A5E6QVU6"/>
<name>A0A5E6QVU6_PSEFL</name>
<sequence length="826" mass="88483">MTTSTPPDNTVLVLSPPMVNGQTTPVTGAHIGVPLVAYDLVTDGEGAVVLVDPPLAGTMDPGDIMELWLENEPAALDSETIEDPDVRTTVRIPKGRLHPDKINKLYYTVRRGSSNIGTSTPPLEILYNRIRPGLKDRLTDPGGHSELKLLLPEVIKNGVGPDFVSAEVCVAYPYCRAYDVITLKCNGELLEPKPKVNPNQAPQPPNPGSENPITICFTLTRAFLDEAKRLDKKLHFSYTVTDQLGNGPDTDAPWSPVQSVNEDLDGVLLPMPILLERLEDFPGDDASIIDLEKLAGNPLLVVVLTADNRFVAGDEVLATYTAKNTGQPADVVVTVPGKVEADPFGSKKTLFIEVANDQVFAGSNITVTYELRRSNGDLVGSSNIAIATVTDAAPIDLKPEITSVTDSLNKEIPHNGGTVDPQVKLTGTATPLQQVEIFEGAATKGNRPVNASGIWTYETTLPGIGTRTFTAKAKYGTGQVSVGRTLTLSNALTPAIDSVKDSADVEIPDNGFTSDTTIKLNGTATPRLEVEIFDGAVPIGKATADPVTGKWERLVSGLSVAAHSFKAKALYGTGAESAVRTLTVTAATAPTITSIKGLPSGIEIPGYSRFTIETAIKLSGYATKGSKVQVFSGTSLGQVSANATTGYWEKTVTGLNAGTVYGFWVKDLHNDLRSHSADVRPIELSLSEDFGSSRHLITPKGVACHEIPSGQLTWVSGSGSVRIENGSTTVSPHEKSRLMIFNNSTVDYQFRSPYSSLSFWIVGLVAVECKLTTYDKSGKTLETKTYNSAPIRPTAIKFSTPRIFRLRIEGILSAQHLELDNFQFTP</sequence>
<evidence type="ECO:0000313" key="1">
    <source>
        <dbReference type="EMBL" id="VVM59253.1"/>
    </source>
</evidence>
<organism evidence="1 2">
    <name type="scientific">Pseudomonas fluorescens</name>
    <dbReference type="NCBI Taxonomy" id="294"/>
    <lineage>
        <taxon>Bacteria</taxon>
        <taxon>Pseudomonadati</taxon>
        <taxon>Pseudomonadota</taxon>
        <taxon>Gammaproteobacteria</taxon>
        <taxon>Pseudomonadales</taxon>
        <taxon>Pseudomonadaceae</taxon>
        <taxon>Pseudomonas</taxon>
    </lineage>
</organism>
<accession>A0A5E6QVU6</accession>
<gene>
    <name evidence="1" type="ORF">PS655_01206</name>
</gene>
<dbReference type="Proteomes" id="UP000327167">
    <property type="component" value="Unassembled WGS sequence"/>
</dbReference>